<keyword evidence="9 18" id="KW-0460">Magnesium</keyword>
<dbReference type="GO" id="GO:0003977">
    <property type="term" value="F:UDP-N-acetylglucosamine diphosphorylase activity"/>
    <property type="evidence" value="ECO:0007669"/>
    <property type="project" value="UniProtKB-UniRule"/>
</dbReference>
<feature type="active site" description="Proton acceptor" evidence="18">
    <location>
        <position position="363"/>
    </location>
</feature>
<dbReference type="Pfam" id="PF00132">
    <property type="entry name" value="Hexapep"/>
    <property type="match status" value="2"/>
</dbReference>
<proteinExistence type="inferred from homology"/>
<evidence type="ECO:0000256" key="17">
    <source>
        <dbReference type="ARBA" id="ARBA00049628"/>
    </source>
</evidence>
<evidence type="ECO:0000256" key="1">
    <source>
        <dbReference type="ARBA" id="ARBA00004496"/>
    </source>
</evidence>
<dbReference type="GO" id="GO:0008360">
    <property type="term" value="P:regulation of cell shape"/>
    <property type="evidence" value="ECO:0007669"/>
    <property type="project" value="UniProtKB-KW"/>
</dbReference>
<feature type="binding site" evidence="18">
    <location>
        <position position="423"/>
    </location>
    <ligand>
        <name>acetyl-CoA</name>
        <dbReference type="ChEBI" id="CHEBI:57288"/>
    </ligand>
</feature>
<evidence type="ECO:0000256" key="7">
    <source>
        <dbReference type="ARBA" id="ARBA00022723"/>
    </source>
</evidence>
<feature type="binding site" evidence="18">
    <location>
        <position position="366"/>
    </location>
    <ligand>
        <name>UDP-N-acetyl-alpha-D-glucosamine</name>
        <dbReference type="ChEBI" id="CHEBI:57705"/>
    </ligand>
</feature>
<reference evidence="21" key="1">
    <citation type="submission" date="2017-06" db="EMBL/GenBank/DDBJ databases">
        <authorList>
            <person name="Varghese N."/>
            <person name="Submissions S."/>
        </authorList>
    </citation>
    <scope>NUCLEOTIDE SEQUENCE [LARGE SCALE GENOMIC DNA]</scope>
    <source>
        <strain evidence="21">JAD2</strain>
    </source>
</reference>
<dbReference type="FunCoup" id="A0A212RDC1">
    <property type="interactions" value="283"/>
</dbReference>
<dbReference type="InterPro" id="IPR038009">
    <property type="entry name" value="GlmU_C_LbH"/>
</dbReference>
<name>A0A212RDC1_9CHLR</name>
<dbReference type="Pfam" id="PF12804">
    <property type="entry name" value="NTP_transf_3"/>
    <property type="match status" value="1"/>
</dbReference>
<dbReference type="GO" id="GO:0009245">
    <property type="term" value="P:lipid A biosynthetic process"/>
    <property type="evidence" value="ECO:0007669"/>
    <property type="project" value="UniProtKB-UniRule"/>
</dbReference>
<keyword evidence="13 18" id="KW-0012">Acyltransferase</keyword>
<dbReference type="GO" id="GO:0071555">
    <property type="term" value="P:cell wall organization"/>
    <property type="evidence" value="ECO:0007669"/>
    <property type="project" value="UniProtKB-KW"/>
</dbReference>
<feature type="binding site" evidence="18">
    <location>
        <begin position="386"/>
        <end position="387"/>
    </location>
    <ligand>
        <name>acetyl-CoA</name>
        <dbReference type="ChEBI" id="CHEBI:57288"/>
    </ligand>
</feature>
<evidence type="ECO:0000256" key="8">
    <source>
        <dbReference type="ARBA" id="ARBA00022737"/>
    </source>
</evidence>
<comment type="caution">
    <text evidence="18">Lacks conserved residue(s) required for the propagation of feature annotation.</text>
</comment>
<evidence type="ECO:0000256" key="16">
    <source>
        <dbReference type="ARBA" id="ARBA00048493"/>
    </source>
</evidence>
<keyword evidence="8 18" id="KW-0677">Repeat</keyword>
<comment type="subcellular location">
    <subcellularLocation>
        <location evidence="1 18">Cytoplasm</location>
    </subcellularLocation>
</comment>
<evidence type="ECO:0000256" key="15">
    <source>
        <dbReference type="ARBA" id="ARBA00048247"/>
    </source>
</evidence>
<sequence length="451" mass="48784">MTWTGVILAAGLSTRFRSERPKVIHPLAGRPMIRHSIEALRAAGSPHPPVVVIGPAADLVREAAGPGVRFVRQPAPRGTGDAVRWAEPLLREEASDLLITYADLPLVRPETYRRLMEAHRARRATLTLLTARLSDPTGYGRVVRDEAGRVVRVVEQAEASPEERRLSEINVGVYAVRAAWLWPALARLQPSPVKGELYLTDLVALAVADGEPVEAVPLEDPEEALGVNTRVQLAEAERILRRRINARWMLEGVTLVDPDRVYIGMEAIIGPDTVIYPDTYIEGETRIGRRCRIGPNAILRDAVIGDDCVVEASVVEGAVLADRVHVGPFAHLRPGTRLAEEVRVGNFAEIKNSVVGPRTRMHHFGYLGDATVGADVNIGAGTVTCNYDGVRKHPTVIEDGAFIGSDTMLVAPVRVGRGAKTGAGSVVTRDVPPETLVYGVPARPRPASGSE</sequence>
<dbReference type="HAMAP" id="MF_01631">
    <property type="entry name" value="GlmU"/>
    <property type="match status" value="1"/>
</dbReference>
<evidence type="ECO:0000313" key="21">
    <source>
        <dbReference type="Proteomes" id="UP000197025"/>
    </source>
</evidence>
<comment type="catalytic activity">
    <reaction evidence="16 18">
        <text>N-acetyl-alpha-D-glucosamine 1-phosphate + UTP + H(+) = UDP-N-acetyl-alpha-D-glucosamine + diphosphate</text>
        <dbReference type="Rhea" id="RHEA:13509"/>
        <dbReference type="ChEBI" id="CHEBI:15378"/>
        <dbReference type="ChEBI" id="CHEBI:33019"/>
        <dbReference type="ChEBI" id="CHEBI:46398"/>
        <dbReference type="ChEBI" id="CHEBI:57705"/>
        <dbReference type="ChEBI" id="CHEBI:57776"/>
        <dbReference type="EC" id="2.7.7.23"/>
    </reaction>
</comment>
<gene>
    <name evidence="18" type="primary">glmU</name>
    <name evidence="20" type="ORF">SAMN02746019_00011980</name>
</gene>
<feature type="region of interest" description="Pyrophosphorylase" evidence="18">
    <location>
        <begin position="1"/>
        <end position="230"/>
    </location>
</feature>
<comment type="similarity">
    <text evidence="2 18">In the C-terminal section; belongs to the transferase hexapeptide repeat family.</text>
</comment>
<feature type="domain" description="MobA-like NTP transferase" evidence="19">
    <location>
        <begin position="5"/>
        <end position="139"/>
    </location>
</feature>
<evidence type="ECO:0000256" key="9">
    <source>
        <dbReference type="ARBA" id="ARBA00022842"/>
    </source>
</evidence>
<dbReference type="AlphaFoldDB" id="A0A212RDC1"/>
<evidence type="ECO:0000256" key="11">
    <source>
        <dbReference type="ARBA" id="ARBA00022984"/>
    </source>
</evidence>
<feature type="binding site" evidence="18">
    <location>
        <position position="155"/>
    </location>
    <ligand>
        <name>UDP-N-acetyl-alpha-D-glucosamine</name>
        <dbReference type="ChEBI" id="CHEBI:57705"/>
    </ligand>
</feature>
<dbReference type="EC" id="2.7.7.23" evidence="18"/>
<dbReference type="Gene3D" id="2.160.10.10">
    <property type="entry name" value="Hexapeptide repeat proteins"/>
    <property type="match status" value="1"/>
</dbReference>
<feature type="binding site" evidence="18">
    <location>
        <begin position="8"/>
        <end position="11"/>
    </location>
    <ligand>
        <name>UDP-N-acetyl-alpha-D-glucosamine</name>
        <dbReference type="ChEBI" id="CHEBI:57705"/>
    </ligand>
</feature>
<dbReference type="InterPro" id="IPR001451">
    <property type="entry name" value="Hexapep"/>
</dbReference>
<evidence type="ECO:0000256" key="5">
    <source>
        <dbReference type="ARBA" id="ARBA00022679"/>
    </source>
</evidence>
<feature type="binding site" evidence="18">
    <location>
        <position position="380"/>
    </location>
    <ligand>
        <name>acetyl-CoA</name>
        <dbReference type="ChEBI" id="CHEBI:57288"/>
    </ligand>
</feature>
<organism evidence="20 21">
    <name type="scientific">Thermoflexus hugenholtzii JAD2</name>
    <dbReference type="NCBI Taxonomy" id="877466"/>
    <lineage>
        <taxon>Bacteria</taxon>
        <taxon>Bacillati</taxon>
        <taxon>Chloroflexota</taxon>
        <taxon>Thermoflexia</taxon>
        <taxon>Thermoflexales</taxon>
        <taxon>Thermoflexaceae</taxon>
        <taxon>Thermoflexus</taxon>
    </lineage>
</organism>
<keyword evidence="12 18" id="KW-0511">Multifunctional enzyme</keyword>
<dbReference type="GO" id="GO:0000902">
    <property type="term" value="P:cell morphogenesis"/>
    <property type="evidence" value="ECO:0007669"/>
    <property type="project" value="UniProtKB-UniRule"/>
</dbReference>
<comment type="similarity">
    <text evidence="3 18">In the N-terminal section; belongs to the N-acetylglucosamine-1-phosphate uridyltransferase family.</text>
</comment>
<dbReference type="UniPathway" id="UPA00113">
    <property type="reaction ID" value="UER00532"/>
</dbReference>
<dbReference type="GO" id="GO:0006048">
    <property type="term" value="P:UDP-N-acetylglucosamine biosynthetic process"/>
    <property type="evidence" value="ECO:0007669"/>
    <property type="project" value="UniProtKB-UniPathway"/>
</dbReference>
<feature type="binding site" evidence="18">
    <location>
        <position position="170"/>
    </location>
    <ligand>
        <name>UDP-N-acetyl-alpha-D-glucosamine</name>
        <dbReference type="ChEBI" id="CHEBI:57705"/>
    </ligand>
</feature>
<comment type="pathway">
    <text evidence="18">Bacterial outer membrane biogenesis; LPS lipid A biosynthesis.</text>
</comment>
<accession>A0A212RDC1</accession>
<dbReference type="InterPro" id="IPR050065">
    <property type="entry name" value="GlmU-like"/>
</dbReference>
<evidence type="ECO:0000313" key="20">
    <source>
        <dbReference type="EMBL" id="SNB70303.1"/>
    </source>
</evidence>
<feature type="binding site" evidence="18">
    <location>
        <position position="22"/>
    </location>
    <ligand>
        <name>UDP-N-acetyl-alpha-D-glucosamine</name>
        <dbReference type="ChEBI" id="CHEBI:57705"/>
    </ligand>
</feature>
<evidence type="ECO:0000256" key="13">
    <source>
        <dbReference type="ARBA" id="ARBA00023315"/>
    </source>
</evidence>
<evidence type="ECO:0000256" key="10">
    <source>
        <dbReference type="ARBA" id="ARBA00022960"/>
    </source>
</evidence>
<comment type="subunit">
    <text evidence="18">Homotrimer.</text>
</comment>
<dbReference type="RefSeq" id="WP_088571855.1">
    <property type="nucleotide sequence ID" value="NZ_FYEK01000044.1"/>
</dbReference>
<dbReference type="EC" id="2.3.1.157" evidence="18"/>
<dbReference type="GO" id="GO:0005737">
    <property type="term" value="C:cytoplasm"/>
    <property type="evidence" value="ECO:0007669"/>
    <property type="project" value="UniProtKB-SubCell"/>
</dbReference>
<dbReference type="InterPro" id="IPR005882">
    <property type="entry name" value="Bifunctional_GlmU"/>
</dbReference>
<feature type="binding site" evidence="18">
    <location>
        <position position="405"/>
    </location>
    <ligand>
        <name>acetyl-CoA</name>
        <dbReference type="ChEBI" id="CHEBI:57288"/>
    </ligand>
</feature>
<comment type="catalytic activity">
    <reaction evidence="15 18">
        <text>alpha-D-glucosamine 1-phosphate + acetyl-CoA = N-acetyl-alpha-D-glucosamine 1-phosphate + CoA + H(+)</text>
        <dbReference type="Rhea" id="RHEA:13725"/>
        <dbReference type="ChEBI" id="CHEBI:15378"/>
        <dbReference type="ChEBI" id="CHEBI:57287"/>
        <dbReference type="ChEBI" id="CHEBI:57288"/>
        <dbReference type="ChEBI" id="CHEBI:57776"/>
        <dbReference type="ChEBI" id="CHEBI:58516"/>
        <dbReference type="EC" id="2.3.1.157"/>
    </reaction>
</comment>
<keyword evidence="6 18" id="KW-0548">Nucleotidyltransferase</keyword>
<keyword evidence="14 18" id="KW-0961">Cell wall biogenesis/degradation</keyword>
<feature type="region of interest" description="Linker" evidence="18">
    <location>
        <begin position="231"/>
        <end position="251"/>
    </location>
</feature>
<dbReference type="GO" id="GO:0009252">
    <property type="term" value="P:peptidoglycan biosynthetic process"/>
    <property type="evidence" value="ECO:0007669"/>
    <property type="project" value="UniProtKB-UniRule"/>
</dbReference>
<dbReference type="Gene3D" id="3.90.550.10">
    <property type="entry name" value="Spore Coat Polysaccharide Biosynthesis Protein SpsA, Chain A"/>
    <property type="match status" value="1"/>
</dbReference>
<dbReference type="EMBL" id="FYEK01000044">
    <property type="protein sequence ID" value="SNB70303.1"/>
    <property type="molecule type" value="Genomic_DNA"/>
</dbReference>
<feature type="binding site" evidence="18">
    <location>
        <position position="103"/>
    </location>
    <ligand>
        <name>Mg(2+)</name>
        <dbReference type="ChEBI" id="CHEBI:18420"/>
    </ligand>
</feature>
<keyword evidence="4 18" id="KW-0963">Cytoplasm</keyword>
<evidence type="ECO:0000256" key="3">
    <source>
        <dbReference type="ARBA" id="ARBA00007947"/>
    </source>
</evidence>
<dbReference type="UniPathway" id="UPA00973"/>
<feature type="binding site" evidence="18">
    <location>
        <position position="228"/>
    </location>
    <ligand>
        <name>Mg(2+)</name>
        <dbReference type="ChEBI" id="CHEBI:18420"/>
    </ligand>
</feature>
<dbReference type="SUPFAM" id="SSF53448">
    <property type="entry name" value="Nucleotide-diphospho-sugar transferases"/>
    <property type="match status" value="1"/>
</dbReference>
<dbReference type="PANTHER" id="PTHR43584:SF3">
    <property type="entry name" value="BIFUNCTIONAL PROTEIN GLMU"/>
    <property type="match status" value="1"/>
</dbReference>
<keyword evidence="5 18" id="KW-0808">Transferase</keyword>
<dbReference type="CDD" id="cd03353">
    <property type="entry name" value="LbH_GlmU_C"/>
    <property type="match status" value="1"/>
</dbReference>
<feature type="binding site" evidence="18">
    <location>
        <position position="333"/>
    </location>
    <ligand>
        <name>UDP-N-acetyl-alpha-D-glucosamine</name>
        <dbReference type="ChEBI" id="CHEBI:57705"/>
    </ligand>
</feature>
<comment type="function">
    <text evidence="17 18">Catalyzes the last two sequential reactions in the de novo biosynthetic pathway for UDP-N-acetylglucosamine (UDP-GlcNAc). The C-terminal domain catalyzes the transfer of acetyl group from acetyl coenzyme A to glucosamine-1-phosphate (GlcN-1-P) to produce N-acetylglucosamine-1-phosphate (GlcNAc-1-P), which is converted into UDP-GlcNAc by the transfer of uridine 5-monophosphate (from uridine 5-triphosphate), a reaction catalyzed by the N-terminal domain.</text>
</comment>
<dbReference type="SUPFAM" id="SSF51161">
    <property type="entry name" value="Trimeric LpxA-like enzymes"/>
    <property type="match status" value="1"/>
</dbReference>
<dbReference type="Proteomes" id="UP000197025">
    <property type="component" value="Unassembled WGS sequence"/>
</dbReference>
<dbReference type="InterPro" id="IPR025877">
    <property type="entry name" value="MobA-like_NTP_Trfase"/>
</dbReference>
<dbReference type="NCBIfam" id="TIGR01173">
    <property type="entry name" value="glmU"/>
    <property type="match status" value="1"/>
</dbReference>
<dbReference type="PANTHER" id="PTHR43584">
    <property type="entry name" value="NUCLEOTIDYL TRANSFERASE"/>
    <property type="match status" value="1"/>
</dbReference>
<dbReference type="CDD" id="cd02540">
    <property type="entry name" value="GT2_GlmU_N_bac"/>
    <property type="match status" value="1"/>
</dbReference>
<dbReference type="InParanoid" id="A0A212RDC1"/>
<dbReference type="InterPro" id="IPR011004">
    <property type="entry name" value="Trimer_LpxA-like_sf"/>
</dbReference>
<evidence type="ECO:0000256" key="14">
    <source>
        <dbReference type="ARBA" id="ARBA00023316"/>
    </source>
</evidence>
<dbReference type="GO" id="GO:0000287">
    <property type="term" value="F:magnesium ion binding"/>
    <property type="evidence" value="ECO:0007669"/>
    <property type="project" value="UniProtKB-UniRule"/>
</dbReference>
<dbReference type="GO" id="GO:0019134">
    <property type="term" value="F:glucosamine-1-phosphate N-acetyltransferase activity"/>
    <property type="evidence" value="ECO:0007669"/>
    <property type="project" value="UniProtKB-UniRule"/>
</dbReference>
<evidence type="ECO:0000256" key="18">
    <source>
        <dbReference type="HAMAP-Rule" id="MF_01631"/>
    </source>
</evidence>
<keyword evidence="11 18" id="KW-0573">Peptidoglycan synthesis</keyword>
<comment type="pathway">
    <text evidence="18">Nucleotide-sugar biosynthesis; UDP-N-acetyl-alpha-D-glucosamine biosynthesis; N-acetyl-alpha-D-glucosamine 1-phosphate from alpha-D-glucosamine 6-phosphate (route II): step 2/2.</text>
</comment>
<feature type="region of interest" description="N-acetyltransferase" evidence="18">
    <location>
        <begin position="252"/>
        <end position="451"/>
    </location>
</feature>
<evidence type="ECO:0000256" key="6">
    <source>
        <dbReference type="ARBA" id="ARBA00022695"/>
    </source>
</evidence>
<comment type="cofactor">
    <cofactor evidence="18">
        <name>Mg(2+)</name>
        <dbReference type="ChEBI" id="CHEBI:18420"/>
    </cofactor>
    <text evidence="18">Binds 1 Mg(2+) ion per subunit.</text>
</comment>
<feature type="binding site" evidence="18">
    <location>
        <position position="73"/>
    </location>
    <ligand>
        <name>UDP-N-acetyl-alpha-D-glucosamine</name>
        <dbReference type="ChEBI" id="CHEBI:57705"/>
    </ligand>
</feature>
<protein>
    <recommendedName>
        <fullName evidence="18">Bifunctional protein GlmU</fullName>
    </recommendedName>
    <domain>
        <recommendedName>
            <fullName evidence="18">UDP-N-acetylglucosamine pyrophosphorylase</fullName>
            <ecNumber evidence="18">2.7.7.23</ecNumber>
        </recommendedName>
        <alternativeName>
            <fullName evidence="18">N-acetylglucosamine-1-phosphate uridyltransferase</fullName>
        </alternativeName>
    </domain>
    <domain>
        <recommendedName>
            <fullName evidence="18">Glucosamine-1-phosphate N-acetyltransferase</fullName>
            <ecNumber evidence="18">2.3.1.157</ecNumber>
        </recommendedName>
    </domain>
</protein>
<feature type="binding site" evidence="18">
    <location>
        <begin position="78"/>
        <end position="79"/>
    </location>
    <ligand>
        <name>UDP-N-acetyl-alpha-D-glucosamine</name>
        <dbReference type="ChEBI" id="CHEBI:57705"/>
    </ligand>
</feature>
<keyword evidence="7 18" id="KW-0479">Metal-binding</keyword>
<dbReference type="OrthoDB" id="9775031at2"/>
<evidence type="ECO:0000256" key="4">
    <source>
        <dbReference type="ARBA" id="ARBA00022490"/>
    </source>
</evidence>
<evidence type="ECO:0000256" key="2">
    <source>
        <dbReference type="ARBA" id="ARBA00007707"/>
    </source>
</evidence>
<keyword evidence="21" id="KW-1185">Reference proteome</keyword>
<feature type="binding site" evidence="18">
    <location>
        <position position="228"/>
    </location>
    <ligand>
        <name>UDP-N-acetyl-alpha-D-glucosamine</name>
        <dbReference type="ChEBI" id="CHEBI:57705"/>
    </ligand>
</feature>
<feature type="binding site" evidence="18">
    <location>
        <position position="351"/>
    </location>
    <ligand>
        <name>UDP-N-acetyl-alpha-D-glucosamine</name>
        <dbReference type="ChEBI" id="CHEBI:57705"/>
    </ligand>
</feature>
<feature type="binding site" evidence="18">
    <location>
        <position position="377"/>
    </location>
    <ligand>
        <name>UDP-N-acetyl-alpha-D-glucosamine</name>
        <dbReference type="ChEBI" id="CHEBI:57705"/>
    </ligand>
</feature>
<comment type="pathway">
    <text evidence="18">Nucleotide-sugar biosynthesis; UDP-N-acetyl-alpha-D-glucosamine biosynthesis; UDP-N-acetyl-alpha-D-glucosamine from N-acetyl-alpha-D-glucosamine 1-phosphate: step 1/1.</text>
</comment>
<dbReference type="GO" id="GO:0016020">
    <property type="term" value="C:membrane"/>
    <property type="evidence" value="ECO:0007669"/>
    <property type="project" value="GOC"/>
</dbReference>
<feature type="binding site" evidence="18">
    <location>
        <position position="140"/>
    </location>
    <ligand>
        <name>UDP-N-acetyl-alpha-D-glucosamine</name>
        <dbReference type="ChEBI" id="CHEBI:57705"/>
    </ligand>
</feature>
<dbReference type="InterPro" id="IPR029044">
    <property type="entry name" value="Nucleotide-diphossugar_trans"/>
</dbReference>
<evidence type="ECO:0000256" key="12">
    <source>
        <dbReference type="ARBA" id="ARBA00023268"/>
    </source>
</evidence>
<keyword evidence="10 18" id="KW-0133">Cell shape</keyword>
<evidence type="ECO:0000259" key="19">
    <source>
        <dbReference type="Pfam" id="PF12804"/>
    </source>
</evidence>